<dbReference type="PANTHER" id="PTHR38588">
    <property type="entry name" value="BLL0334 PROTEIN"/>
    <property type="match status" value="1"/>
</dbReference>
<name>A0A0B6RZI5_BURPL</name>
<dbReference type="InterPro" id="IPR010419">
    <property type="entry name" value="CO_DH_gsu"/>
</dbReference>
<reference evidence="2 3" key="2">
    <citation type="journal article" date="2016" name="Appl. Microbiol. Biotechnol.">
        <title>Mutations improving production and secretion of extracellular lipase by Burkholderia glumae PG1.</title>
        <authorList>
            <person name="Knapp A."/>
            <person name="Voget S."/>
            <person name="Gao R."/>
            <person name="Zaburannyi N."/>
            <person name="Krysciak D."/>
            <person name="Breuer M."/>
            <person name="Hauer B."/>
            <person name="Streit W.R."/>
            <person name="Muller R."/>
            <person name="Daniel R."/>
            <person name="Jaeger K.E."/>
        </authorList>
    </citation>
    <scope>NUCLEOTIDE SEQUENCE [LARGE SCALE GENOMIC DNA]</scope>
    <source>
        <strain evidence="2 3">PG1</strain>
    </source>
</reference>
<keyword evidence="3" id="KW-1185">Reference proteome</keyword>
<dbReference type="Gene3D" id="3.30.530.20">
    <property type="match status" value="1"/>
</dbReference>
<sequence>MELNDALRIPLAPSDVWAALQDLALLRASVEHCEALARLSADDYTFVLTVPLGPLRARYDVRAHLRSPSASRPRRAFEFIARSEGIGTLRGQFEIRLAAWRSGDTFGTRIHYGMRATATGALGALPARQIEHALHGLAEDFFSEFSASLLARYGLAPNLATAEPRRRHVFLRPDELSAALRRARAHSSALGGALTGRAPGALPGGRPAGHPLPPWAWGGLVVLVIVLLGLAHWFSSGA</sequence>
<evidence type="ECO:0000256" key="1">
    <source>
        <dbReference type="SAM" id="Phobius"/>
    </source>
</evidence>
<gene>
    <name evidence="2" type="ORF">BGL_1c31080</name>
</gene>
<dbReference type="Proteomes" id="UP000031838">
    <property type="component" value="Chromosome 1"/>
</dbReference>
<keyword evidence="1" id="KW-0812">Transmembrane</keyword>
<dbReference type="EMBL" id="CP002580">
    <property type="protein sequence ID" value="AJK47584.1"/>
    <property type="molecule type" value="Genomic_DNA"/>
</dbReference>
<proteinExistence type="predicted"/>
<dbReference type="PANTHER" id="PTHR38588:SF1">
    <property type="entry name" value="BLL0334 PROTEIN"/>
    <property type="match status" value="1"/>
</dbReference>
<dbReference type="HOGENOM" id="CLU_1097011_0_0_4"/>
<organism evidence="2 3">
    <name type="scientific">Burkholderia plantarii</name>
    <dbReference type="NCBI Taxonomy" id="41899"/>
    <lineage>
        <taxon>Bacteria</taxon>
        <taxon>Pseudomonadati</taxon>
        <taxon>Pseudomonadota</taxon>
        <taxon>Betaproteobacteria</taxon>
        <taxon>Burkholderiales</taxon>
        <taxon>Burkholderiaceae</taxon>
        <taxon>Burkholderia</taxon>
    </lineage>
</organism>
<evidence type="ECO:0000313" key="3">
    <source>
        <dbReference type="Proteomes" id="UP000031838"/>
    </source>
</evidence>
<feature type="transmembrane region" description="Helical" evidence="1">
    <location>
        <begin position="215"/>
        <end position="234"/>
    </location>
</feature>
<evidence type="ECO:0000313" key="2">
    <source>
        <dbReference type="EMBL" id="AJK47584.1"/>
    </source>
</evidence>
<keyword evidence="1" id="KW-1133">Transmembrane helix</keyword>
<dbReference type="AlphaFoldDB" id="A0A0B6RZI5"/>
<reference evidence="3" key="1">
    <citation type="submission" date="2011-03" db="EMBL/GenBank/DDBJ databases">
        <authorList>
            <person name="Voget S."/>
            <person name="Streit W.R."/>
            <person name="Jaeger K.E."/>
            <person name="Daniel R."/>
        </authorList>
    </citation>
    <scope>NUCLEOTIDE SEQUENCE [LARGE SCALE GENOMIC DNA]</scope>
    <source>
        <strain evidence="3">PG1</strain>
    </source>
</reference>
<protein>
    <submittedName>
        <fullName evidence="2">Carbon monoxide dehydrogenase family protein</fullName>
    </submittedName>
</protein>
<dbReference type="RefSeq" id="WP_042625881.1">
    <property type="nucleotide sequence ID" value="NZ_CP002580.1"/>
</dbReference>
<dbReference type="SUPFAM" id="SSF55961">
    <property type="entry name" value="Bet v1-like"/>
    <property type="match status" value="1"/>
</dbReference>
<accession>A0A0B6RZI5</accession>
<dbReference type="KEGG" id="bgp:BGL_1c31080"/>
<dbReference type="InterPro" id="IPR023393">
    <property type="entry name" value="START-like_dom_sf"/>
</dbReference>
<keyword evidence="1" id="KW-0472">Membrane</keyword>
<dbReference type="Pfam" id="PF06240">
    <property type="entry name" value="COXG"/>
    <property type="match status" value="1"/>
</dbReference>